<dbReference type="EMBL" id="JACIIZ010000003">
    <property type="protein sequence ID" value="MBB6250669.1"/>
    <property type="molecule type" value="Genomic_DNA"/>
</dbReference>
<keyword evidence="1" id="KW-0732">Signal</keyword>
<feature type="signal peptide" evidence="1">
    <location>
        <begin position="1"/>
        <end position="16"/>
    </location>
</feature>
<name>A0A7X0AV27_9PROT</name>
<comment type="caution">
    <text evidence="2">The sequence shown here is derived from an EMBL/GenBank/DDBJ whole genome shotgun (WGS) entry which is preliminary data.</text>
</comment>
<evidence type="ECO:0000313" key="3">
    <source>
        <dbReference type="Proteomes" id="UP000539175"/>
    </source>
</evidence>
<accession>A0A7X0AV27</accession>
<reference evidence="2 3" key="1">
    <citation type="submission" date="2020-08" db="EMBL/GenBank/DDBJ databases">
        <title>Genomic Encyclopedia of Type Strains, Phase IV (KMG-IV): sequencing the most valuable type-strain genomes for metagenomic binning, comparative biology and taxonomic classification.</title>
        <authorList>
            <person name="Goeker M."/>
        </authorList>
    </citation>
    <scope>NUCLEOTIDE SEQUENCE [LARGE SCALE GENOMIC DNA]</scope>
    <source>
        <strain evidence="2 3">DSM 22198</strain>
    </source>
</reference>
<evidence type="ECO:0008006" key="4">
    <source>
        <dbReference type="Google" id="ProtNLM"/>
    </source>
</evidence>
<dbReference type="Proteomes" id="UP000539175">
    <property type="component" value="Unassembled WGS sequence"/>
</dbReference>
<proteinExistence type="predicted"/>
<keyword evidence="3" id="KW-1185">Reference proteome</keyword>
<gene>
    <name evidence="2" type="ORF">FHS74_001214</name>
</gene>
<sequence length="311" mass="33051">MVVLGVMALWASPAAADPPSGLPAWLSAHVGDGDGQIAPTVLARARALYQRKLGEGVVRNPCYFAMDATRPNTGPDGEPGRRFYRICEVERTFQALPAGHGAGRRLEGVADFANGRECARNFGNAQDSELTTGGAYVTAETTSTFKGYYRAADGADVPLVRPFVQFDGEGETANARPRAIGGHAAVTLKGLCRRHAPGDPHANRDGYVLQGTLVDYTGGRSNGCTSWSPADAADIVPAVTNAPTTLYIYPEATDIAAVTRGDAGAYWNAACLREIGTPAYWSRDRLEPLIAQYWREHPAPPPRPIPICGAG</sequence>
<evidence type="ECO:0000313" key="2">
    <source>
        <dbReference type="EMBL" id="MBB6250669.1"/>
    </source>
</evidence>
<organism evidence="2 3">
    <name type="scientific">Nitrospirillum iridis</name>
    <dbReference type="NCBI Taxonomy" id="765888"/>
    <lineage>
        <taxon>Bacteria</taxon>
        <taxon>Pseudomonadati</taxon>
        <taxon>Pseudomonadota</taxon>
        <taxon>Alphaproteobacteria</taxon>
        <taxon>Rhodospirillales</taxon>
        <taxon>Azospirillaceae</taxon>
        <taxon>Nitrospirillum</taxon>
    </lineage>
</organism>
<dbReference type="AlphaFoldDB" id="A0A7X0AV27"/>
<feature type="chain" id="PRO_5030966629" description="YkuD domain-containing protein" evidence="1">
    <location>
        <begin position="17"/>
        <end position="311"/>
    </location>
</feature>
<protein>
    <recommendedName>
        <fullName evidence="4">YkuD domain-containing protein</fullName>
    </recommendedName>
</protein>
<evidence type="ECO:0000256" key="1">
    <source>
        <dbReference type="SAM" id="SignalP"/>
    </source>
</evidence>
<dbReference type="RefSeq" id="WP_211106144.1">
    <property type="nucleotide sequence ID" value="NZ_JACIIZ010000003.1"/>
</dbReference>